<dbReference type="InterPro" id="IPR000700">
    <property type="entry name" value="PAS-assoc_C"/>
</dbReference>
<keyword evidence="1" id="KW-0472">Membrane</keyword>
<keyword evidence="1" id="KW-0812">Transmembrane</keyword>
<dbReference type="NCBIfam" id="TIGR00229">
    <property type="entry name" value="sensory_box"/>
    <property type="match status" value="1"/>
</dbReference>
<dbReference type="CDD" id="cd01948">
    <property type="entry name" value="EAL"/>
    <property type="match status" value="1"/>
</dbReference>
<dbReference type="Gene3D" id="3.30.70.270">
    <property type="match status" value="1"/>
</dbReference>
<dbReference type="PROSITE" id="PS50113">
    <property type="entry name" value="PAC"/>
    <property type="match status" value="1"/>
</dbReference>
<evidence type="ECO:0000259" key="2">
    <source>
        <dbReference type="PROSITE" id="PS50113"/>
    </source>
</evidence>
<evidence type="ECO:0000256" key="1">
    <source>
        <dbReference type="SAM" id="Phobius"/>
    </source>
</evidence>
<dbReference type="CDD" id="cd01949">
    <property type="entry name" value="GGDEF"/>
    <property type="match status" value="1"/>
</dbReference>
<keyword evidence="1" id="KW-1133">Transmembrane helix</keyword>
<feature type="domain" description="GGDEF" evidence="4">
    <location>
        <begin position="368"/>
        <end position="499"/>
    </location>
</feature>
<protein>
    <submittedName>
        <fullName evidence="5">Uncharacterized protein</fullName>
    </submittedName>
</protein>
<dbReference type="SMART" id="SM00052">
    <property type="entry name" value="EAL"/>
    <property type="match status" value="1"/>
</dbReference>
<dbReference type="InterPro" id="IPR052155">
    <property type="entry name" value="Biofilm_reg_signaling"/>
</dbReference>
<keyword evidence="6" id="KW-1185">Reference proteome</keyword>
<feature type="transmembrane region" description="Helical" evidence="1">
    <location>
        <begin position="175"/>
        <end position="196"/>
    </location>
</feature>
<feature type="transmembrane region" description="Helical" evidence="1">
    <location>
        <begin position="72"/>
        <end position="89"/>
    </location>
</feature>
<dbReference type="PANTHER" id="PTHR44757:SF2">
    <property type="entry name" value="BIOFILM ARCHITECTURE MAINTENANCE PROTEIN MBAA"/>
    <property type="match status" value="1"/>
</dbReference>
<feature type="domain" description="PAC" evidence="2">
    <location>
        <begin position="287"/>
        <end position="339"/>
    </location>
</feature>
<dbReference type="CDD" id="cd00130">
    <property type="entry name" value="PAS"/>
    <property type="match status" value="1"/>
</dbReference>
<feature type="transmembrane region" description="Helical" evidence="1">
    <location>
        <begin position="96"/>
        <end position="116"/>
    </location>
</feature>
<feature type="transmembrane region" description="Helical" evidence="1">
    <location>
        <begin position="142"/>
        <end position="160"/>
    </location>
</feature>
<dbReference type="Pfam" id="PF08448">
    <property type="entry name" value="PAS_4"/>
    <property type="match status" value="1"/>
</dbReference>
<dbReference type="InterPro" id="IPR029787">
    <property type="entry name" value="Nucleotide_cyclase"/>
</dbReference>
<dbReference type="InterPro" id="IPR035965">
    <property type="entry name" value="PAS-like_dom_sf"/>
</dbReference>
<dbReference type="Gene3D" id="3.20.20.450">
    <property type="entry name" value="EAL domain"/>
    <property type="match status" value="1"/>
</dbReference>
<dbReference type="InterPro" id="IPR000014">
    <property type="entry name" value="PAS"/>
</dbReference>
<dbReference type="SUPFAM" id="SSF55073">
    <property type="entry name" value="Nucleotide cyclase"/>
    <property type="match status" value="1"/>
</dbReference>
<dbReference type="SUPFAM" id="SSF141868">
    <property type="entry name" value="EAL domain-like"/>
    <property type="match status" value="1"/>
</dbReference>
<feature type="transmembrane region" description="Helical" evidence="1">
    <location>
        <begin position="48"/>
        <end position="66"/>
    </location>
</feature>
<organism evidence="5 6">
    <name type="scientific">Kineosporia mesophila</name>
    <dbReference type="NCBI Taxonomy" id="566012"/>
    <lineage>
        <taxon>Bacteria</taxon>
        <taxon>Bacillati</taxon>
        <taxon>Actinomycetota</taxon>
        <taxon>Actinomycetes</taxon>
        <taxon>Kineosporiales</taxon>
        <taxon>Kineosporiaceae</taxon>
        <taxon>Kineosporia</taxon>
    </lineage>
</organism>
<dbReference type="InterPro" id="IPR001633">
    <property type="entry name" value="EAL_dom"/>
</dbReference>
<sequence>MNRTQAPWKRVEDTLVPALIARGYRQVGAILPAGIGLRHEDWQNRHRLLTWLTVVCGLSLTVVAAVRHRLDAEWAVASLVIAAMIACAVKIKSQRVASSAVAIGLTTVCAELVMLYDGRTEAHFSFFIAVGVLALYRDWVPFLTFLLATFLHHAVLGSWMPHMTYEHGYGTQHPWFWAIVHSVAVLLAASAQVAAWRLTEAEERRALDDLSQAEAQFTAAFEEAPIAMTMLAADGIVLRVNPAFVSWSGMAGPLPPRSRLSDLPIQLADGRESRLHRDILNGETDVLREERTFRDSEGGLRQVEMHASALRDSAGKLQVIVSHYLDVTEKHQHEKILRKQAREDALTGLLGRRAFESDLGTLVAEYVGQVSVIYIDVDKFKHVNDSYGHSAGDEVLRTIGTRLRAVVPDTAVVARLGGDEFAVATVGSTRAAEDLAMSVAGCFEEPFAIPGERQLTVTASVGLSLPLDAADAGATLQSADMAMYAAKQSGRARVQLFDDAMCEATERRVTAERALQAALEIDPIDQLPVWFQPIVSLESKQVVGAEALVRLRGTGGDLIAPGVFIPLAEETGMIVPLGEHVLRTALAQLVAWGDTVPYMSVNVSPKQLAEPEFVPMLTEALSRSGLADASRLVLEITETSMLERGIDLRDRLLAVKALGVRLALDDFGTGYSSLTWLQSVPADIVKLDCSFVVGLSHDQDKASIISAVLWLAQALNMSVVAEGVEDLADAEALTRAGCPAAQGWFFGRPVEAAAWDPGRRQVLGLPSRQAPAVS</sequence>
<dbReference type="SUPFAM" id="SSF55785">
    <property type="entry name" value="PYP-like sensor domain (PAS domain)"/>
    <property type="match status" value="1"/>
</dbReference>
<evidence type="ECO:0000259" key="3">
    <source>
        <dbReference type="PROSITE" id="PS50883"/>
    </source>
</evidence>
<dbReference type="PROSITE" id="PS50887">
    <property type="entry name" value="GGDEF"/>
    <property type="match status" value="1"/>
</dbReference>
<comment type="caution">
    <text evidence="5">The sequence shown here is derived from an EMBL/GenBank/DDBJ whole genome shotgun (WGS) entry which is preliminary data.</text>
</comment>
<dbReference type="Pfam" id="PF00563">
    <property type="entry name" value="EAL"/>
    <property type="match status" value="1"/>
</dbReference>
<dbReference type="PROSITE" id="PS50883">
    <property type="entry name" value="EAL"/>
    <property type="match status" value="1"/>
</dbReference>
<dbReference type="Pfam" id="PF00990">
    <property type="entry name" value="GGDEF"/>
    <property type="match status" value="1"/>
</dbReference>
<evidence type="ECO:0000313" key="5">
    <source>
        <dbReference type="EMBL" id="GAA3609724.1"/>
    </source>
</evidence>
<feature type="domain" description="EAL" evidence="3">
    <location>
        <begin position="508"/>
        <end position="763"/>
    </location>
</feature>
<dbReference type="InterPro" id="IPR000160">
    <property type="entry name" value="GGDEF_dom"/>
</dbReference>
<evidence type="ECO:0000313" key="6">
    <source>
        <dbReference type="Proteomes" id="UP001501074"/>
    </source>
</evidence>
<name>A0ABP6ZHB2_9ACTN</name>
<dbReference type="InterPro" id="IPR035919">
    <property type="entry name" value="EAL_sf"/>
</dbReference>
<accession>A0ABP6ZHB2</accession>
<gene>
    <name evidence="5" type="ORF">GCM10022223_27250</name>
</gene>
<dbReference type="EMBL" id="BAAAZO010000003">
    <property type="protein sequence ID" value="GAA3609724.1"/>
    <property type="molecule type" value="Genomic_DNA"/>
</dbReference>
<dbReference type="Gene3D" id="3.30.450.20">
    <property type="entry name" value="PAS domain"/>
    <property type="match status" value="1"/>
</dbReference>
<dbReference type="SMART" id="SM00267">
    <property type="entry name" value="GGDEF"/>
    <property type="match status" value="1"/>
</dbReference>
<dbReference type="Proteomes" id="UP001501074">
    <property type="component" value="Unassembled WGS sequence"/>
</dbReference>
<evidence type="ECO:0000259" key="4">
    <source>
        <dbReference type="PROSITE" id="PS50887"/>
    </source>
</evidence>
<dbReference type="InterPro" id="IPR043128">
    <property type="entry name" value="Rev_trsase/Diguanyl_cyclase"/>
</dbReference>
<dbReference type="NCBIfam" id="TIGR00254">
    <property type="entry name" value="GGDEF"/>
    <property type="match status" value="1"/>
</dbReference>
<dbReference type="PANTHER" id="PTHR44757">
    <property type="entry name" value="DIGUANYLATE CYCLASE DGCP"/>
    <property type="match status" value="1"/>
</dbReference>
<reference evidence="6" key="1">
    <citation type="journal article" date="2019" name="Int. J. Syst. Evol. Microbiol.">
        <title>The Global Catalogue of Microorganisms (GCM) 10K type strain sequencing project: providing services to taxonomists for standard genome sequencing and annotation.</title>
        <authorList>
            <consortium name="The Broad Institute Genomics Platform"/>
            <consortium name="The Broad Institute Genome Sequencing Center for Infectious Disease"/>
            <person name="Wu L."/>
            <person name="Ma J."/>
        </authorList>
    </citation>
    <scope>NUCLEOTIDE SEQUENCE [LARGE SCALE GENOMIC DNA]</scope>
    <source>
        <strain evidence="6">JCM 16902</strain>
    </source>
</reference>
<dbReference type="InterPro" id="IPR013656">
    <property type="entry name" value="PAS_4"/>
</dbReference>
<proteinExistence type="predicted"/>